<evidence type="ECO:0000313" key="4">
    <source>
        <dbReference type="EMBL" id="KAF9730142.1"/>
    </source>
</evidence>
<comment type="caution">
    <text evidence="4">The sequence shown here is derived from an EMBL/GenBank/DDBJ whole genome shotgun (WGS) entry which is preliminary data.</text>
</comment>
<feature type="region of interest" description="Disordered" evidence="1">
    <location>
        <begin position="448"/>
        <end position="478"/>
    </location>
</feature>
<dbReference type="Proteomes" id="UP000756921">
    <property type="component" value="Unassembled WGS sequence"/>
</dbReference>
<keyword evidence="5" id="KW-1185">Reference proteome</keyword>
<feature type="compositionally biased region" description="Polar residues" evidence="1">
    <location>
        <begin position="467"/>
        <end position="478"/>
    </location>
</feature>
<feature type="signal peptide" evidence="3">
    <location>
        <begin position="1"/>
        <end position="15"/>
    </location>
</feature>
<dbReference type="AlphaFoldDB" id="A0A9P6G6S3"/>
<evidence type="ECO:0000256" key="2">
    <source>
        <dbReference type="SAM" id="Phobius"/>
    </source>
</evidence>
<sequence>MELLAFSIFLLTASGLCLLCVLSGVRPGWLSDYHTVRITAFHDALEHIMGKIPALGNVLGTTLDKLLAKTGVPESISLYAANYCSQIRTADGAVTTECSSHRLSDLDVTAGLRIALIVSYALGIASSVGSLAFSLHWGLRRNDRSRRRAKACTWVACGAVGFASTSTTVLAYAVYMLFAKNLPQAVLSVEKRNTDSTLVIWVDDRDDFTAVYNVTAVYNALEILSFASDISTNVQSYNPTHMGNFAPMDASLPGLRKAFPAANTSLVKATTKHVSLSQPVNVLSAPEVATVSLLNNCHGTCGWRSCQARSPCGVLLRWKTSNQEEPGDVPFRVMRRVLRRIGCDAPLPKQAKTKSRLEMRLRSVDHRPYFPSLPDVQRPPDYPGQAECGRETESIMVANHGASAYDPDGQHPVSKAIVQRHDQSILKRWWRETKGPLLLEEWAVQISKTEPTSRPSPPRTTRLLPSMSTKENSGSSALLNGIPTRVQTVFLVPHPSSCRSTYAQIETADPKRGRACCPNYILPPRAREPYLFGPHAKYDRVCRCQS</sequence>
<proteinExistence type="predicted"/>
<feature type="transmembrane region" description="Helical" evidence="2">
    <location>
        <begin position="114"/>
        <end position="139"/>
    </location>
</feature>
<name>A0A9P6G6S3_9PLEO</name>
<accession>A0A9P6G6S3</accession>
<dbReference type="EMBL" id="WJXW01000015">
    <property type="protein sequence ID" value="KAF9730142.1"/>
    <property type="molecule type" value="Genomic_DNA"/>
</dbReference>
<feature type="transmembrane region" description="Helical" evidence="2">
    <location>
        <begin position="151"/>
        <end position="178"/>
    </location>
</feature>
<keyword evidence="2" id="KW-1133">Transmembrane helix</keyword>
<gene>
    <name evidence="4" type="ORF">PMIN01_12075</name>
</gene>
<evidence type="ECO:0000256" key="3">
    <source>
        <dbReference type="SAM" id="SignalP"/>
    </source>
</evidence>
<organism evidence="4 5">
    <name type="scientific">Paraphaeosphaeria minitans</name>
    <dbReference type="NCBI Taxonomy" id="565426"/>
    <lineage>
        <taxon>Eukaryota</taxon>
        <taxon>Fungi</taxon>
        <taxon>Dikarya</taxon>
        <taxon>Ascomycota</taxon>
        <taxon>Pezizomycotina</taxon>
        <taxon>Dothideomycetes</taxon>
        <taxon>Pleosporomycetidae</taxon>
        <taxon>Pleosporales</taxon>
        <taxon>Massarineae</taxon>
        <taxon>Didymosphaeriaceae</taxon>
        <taxon>Paraphaeosphaeria</taxon>
    </lineage>
</organism>
<feature type="chain" id="PRO_5040481914" evidence="3">
    <location>
        <begin position="16"/>
        <end position="546"/>
    </location>
</feature>
<keyword evidence="2" id="KW-0472">Membrane</keyword>
<evidence type="ECO:0000256" key="1">
    <source>
        <dbReference type="SAM" id="MobiDB-lite"/>
    </source>
</evidence>
<protein>
    <submittedName>
        <fullName evidence="4">Uncharacterized protein</fullName>
    </submittedName>
</protein>
<dbReference type="OrthoDB" id="3792657at2759"/>
<reference evidence="4" key="1">
    <citation type="journal article" date="2020" name="Mol. Plant Microbe Interact.">
        <title>Genome Sequence of the Biocontrol Agent Coniothyrium minitans strain Conio (IMI 134523).</title>
        <authorList>
            <person name="Patel D."/>
            <person name="Shittu T.A."/>
            <person name="Baroncelli R."/>
            <person name="Muthumeenakshi S."/>
            <person name="Osborne T.H."/>
            <person name="Janganan T.K."/>
            <person name="Sreenivasaprasad S."/>
        </authorList>
    </citation>
    <scope>NUCLEOTIDE SEQUENCE</scope>
    <source>
        <strain evidence="4">Conio</strain>
    </source>
</reference>
<evidence type="ECO:0000313" key="5">
    <source>
        <dbReference type="Proteomes" id="UP000756921"/>
    </source>
</evidence>
<keyword evidence="2" id="KW-0812">Transmembrane</keyword>
<keyword evidence="3" id="KW-0732">Signal</keyword>